<keyword evidence="3" id="KW-0288">FMN</keyword>
<dbReference type="EMBL" id="JAAVTX010000007">
    <property type="protein sequence ID" value="NKE47909.1"/>
    <property type="molecule type" value="Genomic_DNA"/>
</dbReference>
<dbReference type="InterPro" id="IPR012349">
    <property type="entry name" value="Split_barrel_FMN-bd"/>
</dbReference>
<dbReference type="PANTHER" id="PTHR10851">
    <property type="entry name" value="PYRIDOXINE-5-PHOSPHATE OXIDASE"/>
    <property type="match status" value="1"/>
</dbReference>
<proteinExistence type="predicted"/>
<name>A0ABX1F6Q3_9PROT</name>
<keyword evidence="7" id="KW-1185">Reference proteome</keyword>
<evidence type="ECO:0000256" key="2">
    <source>
        <dbReference type="ARBA" id="ARBA00022630"/>
    </source>
</evidence>
<accession>A0ABX1F6Q3</accession>
<organism evidence="6 7">
    <name type="scientific">Falsiroseomonas frigidaquae</name>
    <dbReference type="NCBI Taxonomy" id="487318"/>
    <lineage>
        <taxon>Bacteria</taxon>
        <taxon>Pseudomonadati</taxon>
        <taxon>Pseudomonadota</taxon>
        <taxon>Alphaproteobacteria</taxon>
        <taxon>Acetobacterales</taxon>
        <taxon>Roseomonadaceae</taxon>
        <taxon>Falsiroseomonas</taxon>
    </lineage>
</organism>
<comment type="cofactor">
    <cofactor evidence="1">
        <name>FMN</name>
        <dbReference type="ChEBI" id="CHEBI:58210"/>
    </cofactor>
</comment>
<evidence type="ECO:0000313" key="7">
    <source>
        <dbReference type="Proteomes" id="UP000765160"/>
    </source>
</evidence>
<dbReference type="Gene3D" id="2.30.110.10">
    <property type="entry name" value="Electron Transport, Fmn-binding Protein, Chain A"/>
    <property type="match status" value="1"/>
</dbReference>
<dbReference type="SUPFAM" id="SSF50475">
    <property type="entry name" value="FMN-binding split barrel"/>
    <property type="match status" value="1"/>
</dbReference>
<dbReference type="Pfam" id="PF12766">
    <property type="entry name" value="Pyridox_oxase_2"/>
    <property type="match status" value="1"/>
</dbReference>
<evidence type="ECO:0000313" key="6">
    <source>
        <dbReference type="EMBL" id="NKE47909.1"/>
    </source>
</evidence>
<dbReference type="PANTHER" id="PTHR10851:SF3">
    <property type="entry name" value="PYRIDOXINE_PYRIDOXAMINE 5'-PHOSPHATE OXIDASE 2"/>
    <property type="match status" value="1"/>
</dbReference>
<feature type="domain" description="Pyridoxamine 5'-phosphate oxidase Alr4036 family FMN-binding" evidence="5">
    <location>
        <begin position="33"/>
        <end position="112"/>
    </location>
</feature>
<keyword evidence="2" id="KW-0285">Flavoprotein</keyword>
<evidence type="ECO:0000259" key="5">
    <source>
        <dbReference type="Pfam" id="PF12766"/>
    </source>
</evidence>
<keyword evidence="4" id="KW-0560">Oxidoreductase</keyword>
<dbReference type="Proteomes" id="UP000765160">
    <property type="component" value="Unassembled WGS sequence"/>
</dbReference>
<evidence type="ECO:0000256" key="4">
    <source>
        <dbReference type="ARBA" id="ARBA00023002"/>
    </source>
</evidence>
<reference evidence="6 7" key="1">
    <citation type="submission" date="2020-03" db="EMBL/GenBank/DDBJ databases">
        <title>Roseomonas selenitidurans sp. nov. isolated from soil.</title>
        <authorList>
            <person name="Liu H."/>
        </authorList>
    </citation>
    <scope>NUCLEOTIDE SEQUENCE [LARGE SCALE GENOMIC DNA]</scope>
    <source>
        <strain evidence="6 7">JCM 15073</strain>
    </source>
</reference>
<dbReference type="RefSeq" id="WP_168053706.1">
    <property type="nucleotide sequence ID" value="NZ_JAATJR010000007.1"/>
</dbReference>
<dbReference type="InterPro" id="IPR024624">
    <property type="entry name" value="Pyridox_Oxase_Alr4036_FMN-bd"/>
</dbReference>
<evidence type="ECO:0000256" key="1">
    <source>
        <dbReference type="ARBA" id="ARBA00001917"/>
    </source>
</evidence>
<sequence length="204" mass="21479">MSAAPGLQDPSLDVPSLDATLAEAFRLIAHGVADRRHPFHTPTLATLAADGAPAARTVVLRGFDAAARQLRIHTDQRAAKVAELAAEPRASLHLYDPGAAVQLRLAGVATLHGTDPVADAAWAASRDFSRMCYAIEPAPGTPCAAPPPAPLDAEAGRPNFCVILLRIDRLEWLHLAAGGHRRARFAWPEPGSLPGAPEAGWLVP</sequence>
<comment type="caution">
    <text evidence="6">The sequence shown here is derived from an EMBL/GenBank/DDBJ whole genome shotgun (WGS) entry which is preliminary data.</text>
</comment>
<protein>
    <submittedName>
        <fullName evidence="6">Pyridoxamine 5'-phosphate oxidase</fullName>
    </submittedName>
</protein>
<dbReference type="InterPro" id="IPR000659">
    <property type="entry name" value="Pyridox_Oxase"/>
</dbReference>
<gene>
    <name evidence="6" type="ORF">HB662_24240</name>
</gene>
<evidence type="ECO:0000256" key="3">
    <source>
        <dbReference type="ARBA" id="ARBA00022643"/>
    </source>
</evidence>